<keyword evidence="2" id="KW-1185">Reference proteome</keyword>
<comment type="caution">
    <text evidence="1">The sequence shown here is derived from an EMBL/GenBank/DDBJ whole genome shotgun (WGS) entry which is preliminary data.</text>
</comment>
<dbReference type="GO" id="GO:0009535">
    <property type="term" value="C:chloroplast thylakoid membrane"/>
    <property type="evidence" value="ECO:0007669"/>
    <property type="project" value="TreeGrafter"/>
</dbReference>
<dbReference type="Proteomes" id="UP000436088">
    <property type="component" value="Unassembled WGS sequence"/>
</dbReference>
<name>A0A6A2Y9M5_HIBSY</name>
<sequence length="179" mass="20618">MMRWRAVTGAFFQEGKACLAALTASLNSSFCIGTLEIHSLISFLLLAFFNVKDIMYQLYRATKSRFKSIAPKEIKLLKHLLNITDPEERFSALATAFSPGNEHEAKGPHALYTTTKELHKWIKIMLDAYMLNKEETDIKEAKKMSQHVVIQKLFILKETIEQEYLDQRTPTPQMDSEME</sequence>
<dbReference type="AlphaFoldDB" id="A0A6A2Y9M5"/>
<evidence type="ECO:0000313" key="2">
    <source>
        <dbReference type="Proteomes" id="UP000436088"/>
    </source>
</evidence>
<dbReference type="PANTHER" id="PTHR31755:SF2">
    <property type="entry name" value="OS08G0320800 PROTEIN"/>
    <property type="match status" value="1"/>
</dbReference>
<dbReference type="GO" id="GO:0009941">
    <property type="term" value="C:chloroplast envelope"/>
    <property type="evidence" value="ECO:0007669"/>
    <property type="project" value="TreeGrafter"/>
</dbReference>
<dbReference type="EMBL" id="VEPZ02001421">
    <property type="protein sequence ID" value="KAE8673976.1"/>
    <property type="molecule type" value="Genomic_DNA"/>
</dbReference>
<dbReference type="InterPro" id="IPR040320">
    <property type="entry name" value="At4g37920-like"/>
</dbReference>
<organism evidence="1 2">
    <name type="scientific">Hibiscus syriacus</name>
    <name type="common">Rose of Sharon</name>
    <dbReference type="NCBI Taxonomy" id="106335"/>
    <lineage>
        <taxon>Eukaryota</taxon>
        <taxon>Viridiplantae</taxon>
        <taxon>Streptophyta</taxon>
        <taxon>Embryophyta</taxon>
        <taxon>Tracheophyta</taxon>
        <taxon>Spermatophyta</taxon>
        <taxon>Magnoliopsida</taxon>
        <taxon>eudicotyledons</taxon>
        <taxon>Gunneridae</taxon>
        <taxon>Pentapetalae</taxon>
        <taxon>rosids</taxon>
        <taxon>malvids</taxon>
        <taxon>Malvales</taxon>
        <taxon>Malvaceae</taxon>
        <taxon>Malvoideae</taxon>
        <taxon>Hibiscus</taxon>
    </lineage>
</organism>
<protein>
    <submittedName>
        <fullName evidence="1">White-brown-complex ABC transporter family</fullName>
    </submittedName>
</protein>
<dbReference type="PANTHER" id="PTHR31755">
    <property type="entry name" value="FOLATE RECEPTOR-LIKE"/>
    <property type="match status" value="1"/>
</dbReference>
<reference evidence="1" key="1">
    <citation type="submission" date="2019-09" db="EMBL/GenBank/DDBJ databases">
        <title>Draft genome information of white flower Hibiscus syriacus.</title>
        <authorList>
            <person name="Kim Y.-M."/>
        </authorList>
    </citation>
    <scope>NUCLEOTIDE SEQUENCE [LARGE SCALE GENOMIC DNA]</scope>
    <source>
        <strain evidence="1">YM2019G1</strain>
    </source>
</reference>
<gene>
    <name evidence="1" type="ORF">F3Y22_tig00111769pilonHSYRG00210</name>
</gene>
<accession>A0A6A2Y9M5</accession>
<evidence type="ECO:0000313" key="1">
    <source>
        <dbReference type="EMBL" id="KAE8673976.1"/>
    </source>
</evidence>
<proteinExistence type="predicted"/>